<keyword evidence="2" id="KW-1185">Reference proteome</keyword>
<dbReference type="Proteomes" id="UP000777774">
    <property type="component" value="Unassembled WGS sequence"/>
</dbReference>
<organism evidence="1 2">
    <name type="scientific">Cellulomonas septica</name>
    <dbReference type="NCBI Taxonomy" id="285080"/>
    <lineage>
        <taxon>Bacteria</taxon>
        <taxon>Bacillati</taxon>
        <taxon>Actinomycetota</taxon>
        <taxon>Actinomycetes</taxon>
        <taxon>Micrococcales</taxon>
        <taxon>Cellulomonadaceae</taxon>
        <taxon>Cellulomonas</taxon>
    </lineage>
</organism>
<comment type="caution">
    <text evidence="1">The sequence shown here is derived from an EMBL/GenBank/DDBJ whole genome shotgun (WGS) entry which is preliminary data.</text>
</comment>
<evidence type="ECO:0000313" key="1">
    <source>
        <dbReference type="EMBL" id="NKY39170.1"/>
    </source>
</evidence>
<sequence length="257" mass="27873">MPERPLLDVPTPPGGWGPPWPNVAEIADVLPHHTWTLVGGLMTQLHAATHDVDGVRPTNDVDVVLHVETTPGAPAAAAEALESLGYHVVDPFDPRETTAHRFRRGHQSVDLVTVAEDVVDVLIADHAPPRAVSRLRGRTMVAIEGGTQALQRTVNASLSIVDGVRTTVSTPSVLGALVLKAAAYRTDSRDPERHLMDAAVLLARLDDPYDAREQFKGSDRSRMLLLARHLVEEGPQWRRLPSTAARDGQAALRILTT</sequence>
<accession>A0ABX1K0T2</accession>
<name>A0ABX1K0T2_9CELL</name>
<reference evidence="1 2" key="1">
    <citation type="submission" date="2020-04" db="EMBL/GenBank/DDBJ databases">
        <title>MicrobeNet Type strains.</title>
        <authorList>
            <person name="Nicholson A.C."/>
        </authorList>
    </citation>
    <scope>NUCLEOTIDE SEQUENCE [LARGE SCALE GENOMIC DNA]</scope>
    <source>
        <strain evidence="1 2">ATCC BAA-787</strain>
    </source>
</reference>
<protein>
    <recommendedName>
        <fullName evidence="3">Nucleotidyltransferase-like protein</fullName>
    </recommendedName>
</protein>
<dbReference type="EMBL" id="JAAXOY010000110">
    <property type="protein sequence ID" value="NKY39170.1"/>
    <property type="molecule type" value="Genomic_DNA"/>
</dbReference>
<dbReference type="RefSeq" id="WP_168678312.1">
    <property type="nucleotide sequence ID" value="NZ_JAAXOY010000110.1"/>
</dbReference>
<evidence type="ECO:0008006" key="3">
    <source>
        <dbReference type="Google" id="ProtNLM"/>
    </source>
</evidence>
<gene>
    <name evidence="1" type="ORF">HGA02_06360</name>
</gene>
<evidence type="ECO:0000313" key="2">
    <source>
        <dbReference type="Proteomes" id="UP000777774"/>
    </source>
</evidence>
<proteinExistence type="predicted"/>